<keyword evidence="6" id="KW-0539">Nucleus</keyword>
<dbReference type="PANTHER" id="PTHR34930">
    <property type="entry name" value="GEO05313P1"/>
    <property type="match status" value="1"/>
</dbReference>
<evidence type="ECO:0000256" key="2">
    <source>
        <dbReference type="ARBA" id="ARBA00004496"/>
    </source>
</evidence>
<dbReference type="InParanoid" id="A0A665TGP7"/>
<evidence type="ECO:0000256" key="6">
    <source>
        <dbReference type="ARBA" id="ARBA00023242"/>
    </source>
</evidence>
<evidence type="ECO:0000256" key="3">
    <source>
        <dbReference type="ARBA" id="ARBA00008329"/>
    </source>
</evidence>
<proteinExistence type="inferred from homology"/>
<accession>A0A665TGP7</accession>
<dbReference type="InterPro" id="IPR033335">
    <property type="entry name" value="JUPITER"/>
</dbReference>
<dbReference type="PANTHER" id="PTHR34930:SF4">
    <property type="entry name" value="JUPITER MICROTUBULE ASSOCIATED HOMOLOG 1"/>
    <property type="match status" value="1"/>
</dbReference>
<evidence type="ECO:0000256" key="5">
    <source>
        <dbReference type="ARBA" id="ARBA00022553"/>
    </source>
</evidence>
<organism evidence="8 9">
    <name type="scientific">Echeneis naucrates</name>
    <name type="common">Live sharksucker</name>
    <dbReference type="NCBI Taxonomy" id="173247"/>
    <lineage>
        <taxon>Eukaryota</taxon>
        <taxon>Metazoa</taxon>
        <taxon>Chordata</taxon>
        <taxon>Craniata</taxon>
        <taxon>Vertebrata</taxon>
        <taxon>Euteleostomi</taxon>
        <taxon>Actinopterygii</taxon>
        <taxon>Neopterygii</taxon>
        <taxon>Teleostei</taxon>
        <taxon>Neoteleostei</taxon>
        <taxon>Acanthomorphata</taxon>
        <taxon>Carangaria</taxon>
        <taxon>Carangiformes</taxon>
        <taxon>Echeneidae</taxon>
        <taxon>Echeneis</taxon>
    </lineage>
</organism>
<feature type="region of interest" description="Disordered" evidence="7">
    <location>
        <begin position="115"/>
        <end position="154"/>
    </location>
</feature>
<evidence type="ECO:0000256" key="1">
    <source>
        <dbReference type="ARBA" id="ARBA00004123"/>
    </source>
</evidence>
<reference evidence="8" key="3">
    <citation type="submission" date="2025-09" db="UniProtKB">
        <authorList>
            <consortium name="Ensembl"/>
        </authorList>
    </citation>
    <scope>IDENTIFICATION</scope>
</reference>
<keyword evidence="9" id="KW-1185">Reference proteome</keyword>
<sequence>MIDKANLITSNCSCSFFLSRVLRPPGGGSNISLGADEEKPPVRKNKMASSVFAEPEDPYANRRNNPPGKSASFPKNVLPLCENSVAHVSIRCCKRSVYGDKDQKGFDFLEKNCAAEPEAVPEQQEEAPPTEEPAAGVPSGRRNPPGGKSSLILG</sequence>
<name>A0A665TGP7_ECHNA</name>
<reference evidence="8" key="2">
    <citation type="submission" date="2025-08" db="UniProtKB">
        <authorList>
            <consortium name="Ensembl"/>
        </authorList>
    </citation>
    <scope>IDENTIFICATION</scope>
</reference>
<evidence type="ECO:0000256" key="7">
    <source>
        <dbReference type="SAM" id="MobiDB-lite"/>
    </source>
</evidence>
<evidence type="ECO:0000313" key="8">
    <source>
        <dbReference type="Ensembl" id="ENSENLP00000009360.1"/>
    </source>
</evidence>
<dbReference type="Proteomes" id="UP000472264">
    <property type="component" value="Chromosome 1"/>
</dbReference>
<dbReference type="Ensembl" id="ENSENLT00000009806.1">
    <property type="protein sequence ID" value="ENSENLP00000009360.1"/>
    <property type="gene ID" value="ENSENLG00000004518.1"/>
</dbReference>
<feature type="region of interest" description="Disordered" evidence="7">
    <location>
        <begin position="32"/>
        <end position="73"/>
    </location>
</feature>
<evidence type="ECO:0000313" key="9">
    <source>
        <dbReference type="Proteomes" id="UP000472264"/>
    </source>
</evidence>
<protein>
    <submittedName>
        <fullName evidence="8">Jupiter microtubule associated homolog 1a</fullName>
    </submittedName>
</protein>
<reference evidence="8" key="1">
    <citation type="submission" date="2021-04" db="EMBL/GenBank/DDBJ databases">
        <authorList>
            <consortium name="Wellcome Sanger Institute Data Sharing"/>
        </authorList>
    </citation>
    <scope>NUCLEOTIDE SEQUENCE [LARGE SCALE GENOMIC DNA]</scope>
</reference>
<dbReference type="GO" id="GO:0005634">
    <property type="term" value="C:nucleus"/>
    <property type="evidence" value="ECO:0007669"/>
    <property type="project" value="UniProtKB-SubCell"/>
</dbReference>
<keyword evidence="4" id="KW-0963">Cytoplasm</keyword>
<comment type="subcellular location">
    <subcellularLocation>
        <location evidence="2">Cytoplasm</location>
    </subcellularLocation>
    <subcellularLocation>
        <location evidence="1">Nucleus</location>
    </subcellularLocation>
</comment>
<evidence type="ECO:0000256" key="4">
    <source>
        <dbReference type="ARBA" id="ARBA00022490"/>
    </source>
</evidence>
<dbReference type="AlphaFoldDB" id="A0A665TGP7"/>
<dbReference type="GO" id="GO:0005737">
    <property type="term" value="C:cytoplasm"/>
    <property type="evidence" value="ECO:0007669"/>
    <property type="project" value="UniProtKB-SubCell"/>
</dbReference>
<keyword evidence="5" id="KW-0597">Phosphoprotein</keyword>
<comment type="similarity">
    <text evidence="3">Belongs to the JUPITER family.</text>
</comment>